<evidence type="ECO:0000313" key="17">
    <source>
        <dbReference type="EMBL" id="OGM19709.1"/>
    </source>
</evidence>
<evidence type="ECO:0000256" key="7">
    <source>
        <dbReference type="ARBA" id="ARBA00022984"/>
    </source>
</evidence>
<feature type="domain" description="Enolpyruvate transferase" evidence="16">
    <location>
        <begin position="6"/>
        <end position="418"/>
    </location>
</feature>
<keyword evidence="9" id="KW-0961">Cell wall biogenesis/degradation</keyword>
<dbReference type="Gene3D" id="3.65.10.10">
    <property type="entry name" value="Enolpyruvate transferase domain"/>
    <property type="match status" value="2"/>
</dbReference>
<evidence type="ECO:0000256" key="10">
    <source>
        <dbReference type="ARBA" id="ARBA00038367"/>
    </source>
</evidence>
<evidence type="ECO:0000256" key="6">
    <source>
        <dbReference type="ARBA" id="ARBA00022960"/>
    </source>
</evidence>
<keyword evidence="5" id="KW-0808">Transferase</keyword>
<evidence type="ECO:0000256" key="13">
    <source>
        <dbReference type="ARBA" id="ARBA00042443"/>
    </source>
</evidence>
<dbReference type="SUPFAM" id="SSF55205">
    <property type="entry name" value="EPT/RTPC-like"/>
    <property type="match status" value="1"/>
</dbReference>
<dbReference type="InterPro" id="IPR036968">
    <property type="entry name" value="Enolpyruvate_Tfrase_sf"/>
</dbReference>
<dbReference type="NCBIfam" id="NF006873">
    <property type="entry name" value="PRK09369.1"/>
    <property type="match status" value="1"/>
</dbReference>
<evidence type="ECO:0000256" key="9">
    <source>
        <dbReference type="ARBA" id="ARBA00023316"/>
    </source>
</evidence>
<reference evidence="17 18" key="1">
    <citation type="journal article" date="2016" name="Nat. Commun.">
        <title>Thousands of microbial genomes shed light on interconnected biogeochemical processes in an aquifer system.</title>
        <authorList>
            <person name="Anantharaman K."/>
            <person name="Brown C.T."/>
            <person name="Hug L.A."/>
            <person name="Sharon I."/>
            <person name="Castelle C.J."/>
            <person name="Probst A.J."/>
            <person name="Thomas B.C."/>
            <person name="Singh A."/>
            <person name="Wilkins M.J."/>
            <person name="Karaoz U."/>
            <person name="Brodie E.L."/>
            <person name="Williams K.H."/>
            <person name="Hubbard S.S."/>
            <person name="Banfield J.F."/>
        </authorList>
    </citation>
    <scope>NUCLEOTIDE SEQUENCE [LARGE SCALE GENOMIC DNA]</scope>
</reference>
<evidence type="ECO:0000256" key="1">
    <source>
        <dbReference type="ARBA" id="ARBA00004496"/>
    </source>
</evidence>
<comment type="pathway">
    <text evidence="2">Cell wall biogenesis; peptidoglycan biosynthesis.</text>
</comment>
<dbReference type="GO" id="GO:0071555">
    <property type="term" value="P:cell wall organization"/>
    <property type="evidence" value="ECO:0007669"/>
    <property type="project" value="UniProtKB-KW"/>
</dbReference>
<dbReference type="PANTHER" id="PTHR43783">
    <property type="entry name" value="UDP-N-ACETYLGLUCOSAMINE 1-CARBOXYVINYLTRANSFERASE"/>
    <property type="match status" value="1"/>
</dbReference>
<evidence type="ECO:0000256" key="11">
    <source>
        <dbReference type="ARBA" id="ARBA00039108"/>
    </source>
</evidence>
<evidence type="ECO:0000256" key="3">
    <source>
        <dbReference type="ARBA" id="ARBA00022490"/>
    </source>
</evidence>
<evidence type="ECO:0000256" key="2">
    <source>
        <dbReference type="ARBA" id="ARBA00004752"/>
    </source>
</evidence>
<evidence type="ECO:0000313" key="18">
    <source>
        <dbReference type="Proteomes" id="UP000176741"/>
    </source>
</evidence>
<dbReference type="GO" id="GO:0008360">
    <property type="term" value="P:regulation of cell shape"/>
    <property type="evidence" value="ECO:0007669"/>
    <property type="project" value="UniProtKB-KW"/>
</dbReference>
<evidence type="ECO:0000256" key="12">
    <source>
        <dbReference type="ARBA" id="ARBA00039754"/>
    </source>
</evidence>
<dbReference type="InterPro" id="IPR001986">
    <property type="entry name" value="Enolpyruvate_Tfrase_dom"/>
</dbReference>
<dbReference type="GO" id="GO:0051301">
    <property type="term" value="P:cell division"/>
    <property type="evidence" value="ECO:0007669"/>
    <property type="project" value="UniProtKB-KW"/>
</dbReference>
<proteinExistence type="inferred from homology"/>
<evidence type="ECO:0000256" key="4">
    <source>
        <dbReference type="ARBA" id="ARBA00022618"/>
    </source>
</evidence>
<comment type="subcellular location">
    <subcellularLocation>
        <location evidence="1">Cytoplasm</location>
    </subcellularLocation>
</comment>
<keyword evidence="4" id="KW-0132">Cell division</keyword>
<dbReference type="PANTHER" id="PTHR43783:SF1">
    <property type="entry name" value="UDP-N-ACETYLGLUCOSAMINE 1-CARBOXYVINYLTRANSFERASE"/>
    <property type="match status" value="1"/>
</dbReference>
<comment type="catalytic activity">
    <reaction evidence="15">
        <text>phosphoenolpyruvate + UDP-N-acetyl-alpha-D-glucosamine = UDP-N-acetyl-3-O-(1-carboxyvinyl)-alpha-D-glucosamine + phosphate</text>
        <dbReference type="Rhea" id="RHEA:18681"/>
        <dbReference type="ChEBI" id="CHEBI:43474"/>
        <dbReference type="ChEBI" id="CHEBI:57705"/>
        <dbReference type="ChEBI" id="CHEBI:58702"/>
        <dbReference type="ChEBI" id="CHEBI:68483"/>
        <dbReference type="EC" id="2.5.1.7"/>
    </reaction>
</comment>
<evidence type="ECO:0000259" key="16">
    <source>
        <dbReference type="Pfam" id="PF00275"/>
    </source>
</evidence>
<keyword evidence="7" id="KW-0573">Peptidoglycan synthesis</keyword>
<dbReference type="GO" id="GO:0009252">
    <property type="term" value="P:peptidoglycan biosynthetic process"/>
    <property type="evidence" value="ECO:0007669"/>
    <property type="project" value="UniProtKB-KW"/>
</dbReference>
<comment type="caution">
    <text evidence="17">The sequence shown here is derived from an EMBL/GenBank/DDBJ whole genome shotgun (WGS) entry which is preliminary data.</text>
</comment>
<dbReference type="Proteomes" id="UP000176741">
    <property type="component" value="Unassembled WGS sequence"/>
</dbReference>
<protein>
    <recommendedName>
        <fullName evidence="12">UDP-N-acetylglucosamine 1-carboxyvinyltransferase</fullName>
        <ecNumber evidence="11">2.5.1.7</ecNumber>
    </recommendedName>
    <alternativeName>
        <fullName evidence="13">Enoylpyruvate transferase</fullName>
    </alternativeName>
    <alternativeName>
        <fullName evidence="14">UDP-N-acetylglucosamine enolpyruvyl transferase</fullName>
    </alternativeName>
</protein>
<evidence type="ECO:0000256" key="5">
    <source>
        <dbReference type="ARBA" id="ARBA00022679"/>
    </source>
</evidence>
<dbReference type="InterPro" id="IPR013792">
    <property type="entry name" value="RNA3'P_cycl/enolpyr_Trfase_a/b"/>
</dbReference>
<evidence type="ECO:0000256" key="15">
    <source>
        <dbReference type="ARBA" id="ARBA00047527"/>
    </source>
</evidence>
<comment type="similarity">
    <text evidence="10">Belongs to the EPSP synthase family. MurA subfamily.</text>
</comment>
<dbReference type="GO" id="GO:0008760">
    <property type="term" value="F:UDP-N-acetylglucosamine 1-carboxyvinyltransferase activity"/>
    <property type="evidence" value="ECO:0007669"/>
    <property type="project" value="UniProtKB-EC"/>
</dbReference>
<dbReference type="GO" id="GO:0005737">
    <property type="term" value="C:cytoplasm"/>
    <property type="evidence" value="ECO:0007669"/>
    <property type="project" value="UniProtKB-SubCell"/>
</dbReference>
<dbReference type="Pfam" id="PF00275">
    <property type="entry name" value="EPSP_synthase"/>
    <property type="match status" value="1"/>
</dbReference>
<dbReference type="EC" id="2.5.1.7" evidence="11"/>
<name>A0A1F7XYA5_9BACT</name>
<dbReference type="InterPro" id="IPR050068">
    <property type="entry name" value="MurA_subfamily"/>
</dbReference>
<evidence type="ECO:0000256" key="14">
    <source>
        <dbReference type="ARBA" id="ARBA00042842"/>
    </source>
</evidence>
<keyword evidence="8" id="KW-0131">Cell cycle</keyword>
<sequence>MNIKVRGSQVLSGEIYPSGSKNSAVHIIPSTILFDKPVTLENVPNITDVARLVQILIKLGSKIDWNQNEDRLTIDNTKLSFEKLTLEDLGNMKGTSLLWGALLARFGKVDFSKLPGGCSLGIRPVEPAYKAFRDMGIKIKENEDGVEMDLAKAQAKEIWLTEMSPTVTTNTILVASFLKGKTKLVGAASEPQVQDVCHFLNRAGAKIKGIGSNILEIEGVNRLGSINHKLLSDHYEITTFLALAACTGGEIKIHNAIPEFFPSINYEFSKFNINIEYEADTAIVRKNQEIKLLGSFDKKTNIVRAQPWPSLPVDLLPTFVPLAIAAKSGYMMFHNWMYETGLFWTSELTKLGAEIIMSDPHRVIVFGGRKLKGTTLEAPYIIRAVVALVMAAMIADGETLILNADTLYRGHPNFSENLRKLGAVIEEVI</sequence>
<evidence type="ECO:0000256" key="8">
    <source>
        <dbReference type="ARBA" id="ARBA00023306"/>
    </source>
</evidence>
<keyword evidence="3" id="KW-0963">Cytoplasm</keyword>
<dbReference type="AlphaFoldDB" id="A0A1F7XYA5"/>
<keyword evidence="6" id="KW-0133">Cell shape</keyword>
<accession>A0A1F7XYA5</accession>
<gene>
    <name evidence="17" type="ORF">A2771_00325</name>
</gene>
<organism evidence="17 18">
    <name type="scientific">Candidatus Woesebacteria bacterium RIFCSPHIGHO2_01_FULL_38_26b</name>
    <dbReference type="NCBI Taxonomy" id="1802491"/>
    <lineage>
        <taxon>Bacteria</taxon>
        <taxon>Candidatus Woeseibacteriota</taxon>
    </lineage>
</organism>
<dbReference type="EMBL" id="MGGD01000059">
    <property type="protein sequence ID" value="OGM19709.1"/>
    <property type="molecule type" value="Genomic_DNA"/>
</dbReference>